<dbReference type="EMBL" id="CP102290">
    <property type="protein sequence ID" value="UWP58865.1"/>
    <property type="molecule type" value="Genomic_DNA"/>
</dbReference>
<dbReference type="SUPFAM" id="SSF53822">
    <property type="entry name" value="Periplasmic binding protein-like I"/>
    <property type="match status" value="1"/>
</dbReference>
<keyword evidence="3 5" id="KW-0732">Signal</keyword>
<feature type="region of interest" description="Disordered" evidence="4">
    <location>
        <begin position="24"/>
        <end position="66"/>
    </location>
</feature>
<comment type="similarity">
    <text evidence="2">Belongs to the bacterial solute-binding protein 2 family.</text>
</comment>
<dbReference type="Pfam" id="PF13407">
    <property type="entry name" value="Peripla_BP_4"/>
    <property type="match status" value="1"/>
</dbReference>
<dbReference type="Proteomes" id="UP001060164">
    <property type="component" value="Chromosome"/>
</dbReference>
<evidence type="ECO:0000313" key="7">
    <source>
        <dbReference type="EMBL" id="UWP58865.1"/>
    </source>
</evidence>
<accession>A0ABY5VG50</accession>
<feature type="domain" description="Periplasmic binding protein" evidence="6">
    <location>
        <begin position="66"/>
        <end position="324"/>
    </location>
</feature>
<feature type="chain" id="PRO_5047390629" evidence="5">
    <location>
        <begin position="20"/>
        <end position="354"/>
    </location>
</feature>
<evidence type="ECO:0000313" key="8">
    <source>
        <dbReference type="Proteomes" id="UP001060164"/>
    </source>
</evidence>
<dbReference type="Gene3D" id="3.40.50.2300">
    <property type="match status" value="2"/>
</dbReference>
<dbReference type="InterPro" id="IPR028082">
    <property type="entry name" value="Peripla_BP_I"/>
</dbReference>
<dbReference type="PANTHER" id="PTHR46847:SF1">
    <property type="entry name" value="D-ALLOSE-BINDING PERIPLASMIC PROTEIN-RELATED"/>
    <property type="match status" value="1"/>
</dbReference>
<dbReference type="PANTHER" id="PTHR46847">
    <property type="entry name" value="D-ALLOSE-BINDING PERIPLASMIC PROTEIN-RELATED"/>
    <property type="match status" value="1"/>
</dbReference>
<evidence type="ECO:0000256" key="5">
    <source>
        <dbReference type="SAM" id="SignalP"/>
    </source>
</evidence>
<keyword evidence="8" id="KW-1185">Reference proteome</keyword>
<name>A0ABY5VG50_9FIRM</name>
<evidence type="ECO:0000256" key="3">
    <source>
        <dbReference type="ARBA" id="ARBA00022729"/>
    </source>
</evidence>
<organism evidence="7 8">
    <name type="scientific">Ruminococcus gauvreauii</name>
    <dbReference type="NCBI Taxonomy" id="438033"/>
    <lineage>
        <taxon>Bacteria</taxon>
        <taxon>Bacillati</taxon>
        <taxon>Bacillota</taxon>
        <taxon>Clostridia</taxon>
        <taxon>Eubacteriales</taxon>
        <taxon>Oscillospiraceae</taxon>
        <taxon>Ruminococcus</taxon>
    </lineage>
</organism>
<reference evidence="7" key="1">
    <citation type="journal article" date="2022" name="Cell">
        <title>Design, construction, and in vivo augmentation of a complex gut microbiome.</title>
        <authorList>
            <person name="Cheng A.G."/>
            <person name="Ho P.Y."/>
            <person name="Aranda-Diaz A."/>
            <person name="Jain S."/>
            <person name="Yu F.B."/>
            <person name="Meng X."/>
            <person name="Wang M."/>
            <person name="Iakiviak M."/>
            <person name="Nagashima K."/>
            <person name="Zhao A."/>
            <person name="Murugkar P."/>
            <person name="Patil A."/>
            <person name="Atabakhsh K."/>
            <person name="Weakley A."/>
            <person name="Yan J."/>
            <person name="Brumbaugh A.R."/>
            <person name="Higginbottom S."/>
            <person name="Dimas A."/>
            <person name="Shiver A.L."/>
            <person name="Deutschbauer A."/>
            <person name="Neff N."/>
            <person name="Sonnenburg J.L."/>
            <person name="Huang K.C."/>
            <person name="Fischbach M.A."/>
        </authorList>
    </citation>
    <scope>NUCLEOTIDE SEQUENCE</scope>
    <source>
        <strain evidence="7">DSM 19829</strain>
    </source>
</reference>
<gene>
    <name evidence="7" type="ORF">NQ502_16045</name>
</gene>
<evidence type="ECO:0000259" key="6">
    <source>
        <dbReference type="Pfam" id="PF13407"/>
    </source>
</evidence>
<feature type="compositionally biased region" description="Basic and acidic residues" evidence="4">
    <location>
        <begin position="45"/>
        <end position="57"/>
    </location>
</feature>
<evidence type="ECO:0000256" key="2">
    <source>
        <dbReference type="ARBA" id="ARBA00007639"/>
    </source>
</evidence>
<proteinExistence type="inferred from homology"/>
<sequence>MKKMLAVLMAGVMAVGLMACTTQQSAPAGDSSSGGSDSSAEEPEADAKADDASKESDDTGGSKGTIVFSTKTITNNEFQRVMAEEAQKVVEAAGYNFELILSGDELAVAKQVENIENAINKNVDGLIVAPMDGSAVIPALEKAKTAGIPVIIADAAIDEGHEDLYATYVGSDNYKIGQEAAKQMIDKIGEGEVVMVRGASGAMGGELRAQGFTDGLEGSPVKLVNEQSGEWQSDVAMQVTENMLTANPDTKGIFLCSDGMLSGVISAYQNKGKTGDDVCVISVDGNISALDAIEAGTCYGVVAQYPGVIGQKSAETLLGILSKETDPDTLEKFIDSGYFFMNPDNIEESREIAY</sequence>
<dbReference type="PROSITE" id="PS51257">
    <property type="entry name" value="PROKAR_LIPOPROTEIN"/>
    <property type="match status" value="1"/>
</dbReference>
<evidence type="ECO:0000256" key="4">
    <source>
        <dbReference type="SAM" id="MobiDB-lite"/>
    </source>
</evidence>
<dbReference type="CDD" id="cd01536">
    <property type="entry name" value="PBP1_ABC_sugar_binding-like"/>
    <property type="match status" value="1"/>
</dbReference>
<evidence type="ECO:0000256" key="1">
    <source>
        <dbReference type="ARBA" id="ARBA00004196"/>
    </source>
</evidence>
<feature type="signal peptide" evidence="5">
    <location>
        <begin position="1"/>
        <end position="19"/>
    </location>
</feature>
<comment type="subcellular location">
    <subcellularLocation>
        <location evidence="1">Cell envelope</location>
    </subcellularLocation>
</comment>
<dbReference type="RefSeq" id="WP_028527384.1">
    <property type="nucleotide sequence ID" value="NZ_CABLBR010000001.1"/>
</dbReference>
<protein>
    <submittedName>
        <fullName evidence="7">Sugar ABC transporter substrate-binding protein</fullName>
    </submittedName>
</protein>
<dbReference type="InterPro" id="IPR025997">
    <property type="entry name" value="SBP_2_dom"/>
</dbReference>
<feature type="compositionally biased region" description="Low complexity" evidence="4">
    <location>
        <begin position="25"/>
        <end position="38"/>
    </location>
</feature>